<dbReference type="RefSeq" id="WP_244615739.1">
    <property type="nucleotide sequence ID" value="NZ_BAABIJ010000001.1"/>
</dbReference>
<keyword evidence="7" id="KW-1185">Reference proteome</keyword>
<dbReference type="Pfam" id="PF00933">
    <property type="entry name" value="Glyco_hydro_3"/>
    <property type="match status" value="1"/>
</dbReference>
<gene>
    <name evidence="6" type="ORF">LX16_1880</name>
</gene>
<evidence type="ECO:0000256" key="1">
    <source>
        <dbReference type="ARBA" id="ARBA00005336"/>
    </source>
</evidence>
<dbReference type="PRINTS" id="PR00133">
    <property type="entry name" value="GLHYDRLASE3"/>
</dbReference>
<dbReference type="Pfam" id="PF01915">
    <property type="entry name" value="Glyco_hydro_3_C"/>
    <property type="match status" value="1"/>
</dbReference>
<dbReference type="InterPro" id="IPR026891">
    <property type="entry name" value="Fn3-like"/>
</dbReference>
<dbReference type="InterPro" id="IPR017853">
    <property type="entry name" value="GH"/>
</dbReference>
<comment type="caution">
    <text evidence="6">The sequence shown here is derived from an EMBL/GenBank/DDBJ whole genome shotgun (WGS) entry which is preliminary data.</text>
</comment>
<dbReference type="Pfam" id="PF14310">
    <property type="entry name" value="Fn3-like"/>
    <property type="match status" value="1"/>
</dbReference>
<dbReference type="Proteomes" id="UP000321617">
    <property type="component" value="Unassembled WGS sequence"/>
</dbReference>
<dbReference type="InterPro" id="IPR019800">
    <property type="entry name" value="Glyco_hydro_3_AS"/>
</dbReference>
<dbReference type="Gene3D" id="3.20.20.300">
    <property type="entry name" value="Glycoside hydrolase, family 3, N-terminal domain"/>
    <property type="match status" value="1"/>
</dbReference>
<reference evidence="6 7" key="1">
    <citation type="journal article" date="2013" name="Stand. Genomic Sci.">
        <title>Genomic Encyclopedia of Type Strains, Phase I: The one thousand microbial genomes (KMG-I) project.</title>
        <authorList>
            <person name="Kyrpides N.C."/>
            <person name="Woyke T."/>
            <person name="Eisen J.A."/>
            <person name="Garrity G."/>
            <person name="Lilburn T.G."/>
            <person name="Beck B.J."/>
            <person name="Whitman W.B."/>
            <person name="Hugenholtz P."/>
            <person name="Klenk H.P."/>
        </authorList>
    </citation>
    <scope>NUCLEOTIDE SEQUENCE [LARGE SCALE GENOMIC DNA]</scope>
    <source>
        <strain evidence="6 7">DSM 45044</strain>
    </source>
</reference>
<dbReference type="SMART" id="SM01217">
    <property type="entry name" value="Fn3_like"/>
    <property type="match status" value="1"/>
</dbReference>
<dbReference type="PROSITE" id="PS00775">
    <property type="entry name" value="GLYCOSYL_HYDROL_F3"/>
    <property type="match status" value="1"/>
</dbReference>
<proteinExistence type="inferred from homology"/>
<dbReference type="AlphaFoldDB" id="A0A562VE40"/>
<dbReference type="InterPro" id="IPR050288">
    <property type="entry name" value="Cellulose_deg_GH3"/>
</dbReference>
<keyword evidence="3" id="KW-0119">Carbohydrate metabolism</keyword>
<dbReference type="InterPro" id="IPR001764">
    <property type="entry name" value="Glyco_hydro_3_N"/>
</dbReference>
<dbReference type="Gene3D" id="2.60.40.10">
    <property type="entry name" value="Immunoglobulins"/>
    <property type="match status" value="1"/>
</dbReference>
<evidence type="ECO:0000256" key="3">
    <source>
        <dbReference type="ARBA" id="ARBA00023277"/>
    </source>
</evidence>
<evidence type="ECO:0000313" key="6">
    <source>
        <dbReference type="EMBL" id="TWJ16156.1"/>
    </source>
</evidence>
<dbReference type="EMBL" id="VLLL01000005">
    <property type="protein sequence ID" value="TWJ16156.1"/>
    <property type="molecule type" value="Genomic_DNA"/>
</dbReference>
<dbReference type="InterPro" id="IPR013783">
    <property type="entry name" value="Ig-like_fold"/>
</dbReference>
<keyword evidence="2 4" id="KW-0378">Hydrolase</keyword>
<evidence type="ECO:0000313" key="7">
    <source>
        <dbReference type="Proteomes" id="UP000321617"/>
    </source>
</evidence>
<evidence type="ECO:0000256" key="4">
    <source>
        <dbReference type="RuleBase" id="RU361161"/>
    </source>
</evidence>
<feature type="domain" description="Fibronectin type III-like" evidence="5">
    <location>
        <begin position="732"/>
        <end position="802"/>
    </location>
</feature>
<accession>A0A562VE40</accession>
<name>A0A562VE40_9ACTN</name>
<dbReference type="SUPFAM" id="SSF51445">
    <property type="entry name" value="(Trans)glycosidases"/>
    <property type="match status" value="1"/>
</dbReference>
<dbReference type="GO" id="GO:0004553">
    <property type="term" value="F:hydrolase activity, hydrolyzing O-glycosyl compounds"/>
    <property type="evidence" value="ECO:0007669"/>
    <property type="project" value="InterPro"/>
</dbReference>
<dbReference type="InterPro" id="IPR002772">
    <property type="entry name" value="Glyco_hydro_3_C"/>
</dbReference>
<sequence>MTPDVNPPHTPDEADVERRLAALSLEEKIGLLTGRGPWRLHPAEGVGLRSLALGDGPAGIRGVTDDPAETGASFPSPSALSATWDVRLADELGDLFAAEAVRHGVDVVLAPVVNLQRTPVGGRHFECFSEDPLLTADIAHALVAAIQRNGVAACAKHFVANDSETARTEYTARIDERALREVYLAPFEKLVRDTGVWTVMAAYNGLETDAETASATQNHWLLTELLKTEWGFDGVVVSDWTAAHSTAESANAGLDLVMPGPGGPWEAALLKAVNRGEVAEKVIDAKVRRLLRLAHRVGGFGPVRDGGPAAHTEDLLRRIGARSTVVLKDAARRLPCAPASLSRVALIGPNAVDTFFQGGGSAHVNPDHVVTPEAGLRAALPHAEISVHRGGYARPHEPDLAVERVVGEVSIDLLDGHGGVIDTVPMPAGGWLRDLGPAPVAARLRAVVRLPETGVHRLGIGTVGTFRLRFDGREVASGDHLAGHDVVLDSSVNAPPSHGADVHVTEPRELTVEADLQIIEAWGYGRFVRAVLRHRLPGPGVDDEIAEAVAAAARADLAIVVVGTNSEVESEGFDRTDLALPGRQDELVRQVCRANPATVVVVNAGSPVLLPWLDEAATVLWTWFPGQECGHSLADVLFGRTEPSGRLPWTLPATAEQVPVPHAVPVDGVVEYHEGIHIGYRGYLRAGLRPAVPFGHGLGWTDWSYDEAEVADGDEVTVTVSVTNSGRRPGHETVQVYLEHHGDGPERPVRWLAGFAVVDAAPGESARAVVTVPRRAFQVWDPPSRDWRTPPGEYTLHVGRSIEDIRWAGRITREDVSSPAGG</sequence>
<evidence type="ECO:0000256" key="2">
    <source>
        <dbReference type="ARBA" id="ARBA00022801"/>
    </source>
</evidence>
<comment type="similarity">
    <text evidence="1 4">Belongs to the glycosyl hydrolase 3 family.</text>
</comment>
<keyword evidence="4" id="KW-0326">Glycosidase</keyword>
<dbReference type="SUPFAM" id="SSF52279">
    <property type="entry name" value="Beta-D-glucan exohydrolase, C-terminal domain"/>
    <property type="match status" value="1"/>
</dbReference>
<evidence type="ECO:0000259" key="5">
    <source>
        <dbReference type="SMART" id="SM01217"/>
    </source>
</evidence>
<organism evidence="6 7">
    <name type="scientific">Stackebrandtia albiflava</name>
    <dbReference type="NCBI Taxonomy" id="406432"/>
    <lineage>
        <taxon>Bacteria</taxon>
        <taxon>Bacillati</taxon>
        <taxon>Actinomycetota</taxon>
        <taxon>Actinomycetes</taxon>
        <taxon>Glycomycetales</taxon>
        <taxon>Glycomycetaceae</taxon>
        <taxon>Stackebrandtia</taxon>
    </lineage>
</organism>
<dbReference type="GO" id="GO:0005975">
    <property type="term" value="P:carbohydrate metabolic process"/>
    <property type="evidence" value="ECO:0007669"/>
    <property type="project" value="InterPro"/>
</dbReference>
<dbReference type="Gene3D" id="2.60.120.260">
    <property type="entry name" value="Galactose-binding domain-like"/>
    <property type="match status" value="1"/>
</dbReference>
<dbReference type="InterPro" id="IPR036881">
    <property type="entry name" value="Glyco_hydro_3_C_sf"/>
</dbReference>
<protein>
    <submittedName>
        <fullName evidence="6">Beta-glucosidase</fullName>
    </submittedName>
</protein>
<dbReference type="Gene3D" id="3.40.50.1700">
    <property type="entry name" value="Glycoside hydrolase family 3 C-terminal domain"/>
    <property type="match status" value="1"/>
</dbReference>
<dbReference type="PANTHER" id="PTHR42715:SF10">
    <property type="entry name" value="BETA-GLUCOSIDASE"/>
    <property type="match status" value="1"/>
</dbReference>
<dbReference type="PANTHER" id="PTHR42715">
    <property type="entry name" value="BETA-GLUCOSIDASE"/>
    <property type="match status" value="1"/>
</dbReference>
<dbReference type="InterPro" id="IPR036962">
    <property type="entry name" value="Glyco_hydro_3_N_sf"/>
</dbReference>